<name>A0A2K2G4Y9_9SPHN</name>
<dbReference type="Pfam" id="PF00126">
    <property type="entry name" value="HTH_1"/>
    <property type="match status" value="1"/>
</dbReference>
<dbReference type="AlphaFoldDB" id="A0A2K2G4Y9"/>
<sequence length="311" mass="34223">MLKLEQLRCFVVAVDKGSLVEASRVLNMSPSAVAYNVETLEKLLDTALLIRRPASGVSVTMDGARLLERARPFVQEAIEMEQLFPARGRSLEGELVIGCQEGLSWSLIPLAVERLKRKHPHLAVTQKTVFMEEGNNPITNAAVDLLVTFVLETTDDAAIDTEVLCKPKPYALMRAAHPLAELGRSISMEELAQFPQLFIQDGPALELFRAMFQDKGLSPPYSVGSNTSAGAQAVVGRCDSVYLRYVKSAQNISPLGDALAFVPVSDIERGAYLVASCARRKYGGRQAKIESFIFECRALFDDGTMRDHLIY</sequence>
<protein>
    <submittedName>
        <fullName evidence="6">Transcriptional regulator</fullName>
    </submittedName>
</protein>
<dbReference type="InterPro" id="IPR036390">
    <property type="entry name" value="WH_DNA-bd_sf"/>
</dbReference>
<dbReference type="Pfam" id="PF03466">
    <property type="entry name" value="LysR_substrate"/>
    <property type="match status" value="1"/>
</dbReference>
<dbReference type="GO" id="GO:0032993">
    <property type="term" value="C:protein-DNA complex"/>
    <property type="evidence" value="ECO:0007669"/>
    <property type="project" value="TreeGrafter"/>
</dbReference>
<dbReference type="InterPro" id="IPR005119">
    <property type="entry name" value="LysR_subst-bd"/>
</dbReference>
<dbReference type="InterPro" id="IPR036388">
    <property type="entry name" value="WH-like_DNA-bd_sf"/>
</dbReference>
<keyword evidence="3" id="KW-0238">DNA-binding</keyword>
<feature type="domain" description="HTH lysR-type" evidence="5">
    <location>
        <begin position="2"/>
        <end position="60"/>
    </location>
</feature>
<dbReference type="PANTHER" id="PTHR30346">
    <property type="entry name" value="TRANSCRIPTIONAL DUAL REGULATOR HCAR-RELATED"/>
    <property type="match status" value="1"/>
</dbReference>
<dbReference type="GO" id="GO:0003700">
    <property type="term" value="F:DNA-binding transcription factor activity"/>
    <property type="evidence" value="ECO:0007669"/>
    <property type="project" value="InterPro"/>
</dbReference>
<dbReference type="Proteomes" id="UP000236327">
    <property type="component" value="Unassembled WGS sequence"/>
</dbReference>
<dbReference type="InterPro" id="IPR000847">
    <property type="entry name" value="LysR_HTH_N"/>
</dbReference>
<dbReference type="SUPFAM" id="SSF46785">
    <property type="entry name" value="Winged helix' DNA-binding domain"/>
    <property type="match status" value="1"/>
</dbReference>
<dbReference type="EMBL" id="LYMM01000014">
    <property type="protein sequence ID" value="PNU06101.1"/>
    <property type="molecule type" value="Genomic_DNA"/>
</dbReference>
<evidence type="ECO:0000313" key="6">
    <source>
        <dbReference type="EMBL" id="PNU06101.1"/>
    </source>
</evidence>
<organism evidence="6 7">
    <name type="scientific">Novosphingobium guangzhouense</name>
    <dbReference type="NCBI Taxonomy" id="1850347"/>
    <lineage>
        <taxon>Bacteria</taxon>
        <taxon>Pseudomonadati</taxon>
        <taxon>Pseudomonadota</taxon>
        <taxon>Alphaproteobacteria</taxon>
        <taxon>Sphingomonadales</taxon>
        <taxon>Sphingomonadaceae</taxon>
        <taxon>Novosphingobium</taxon>
    </lineage>
</organism>
<proteinExistence type="inferred from homology"/>
<evidence type="ECO:0000256" key="3">
    <source>
        <dbReference type="ARBA" id="ARBA00023125"/>
    </source>
</evidence>
<comment type="caution">
    <text evidence="6">The sequence shown here is derived from an EMBL/GenBank/DDBJ whole genome shotgun (WGS) entry which is preliminary data.</text>
</comment>
<keyword evidence="7" id="KW-1185">Reference proteome</keyword>
<comment type="similarity">
    <text evidence="1">Belongs to the LysR transcriptional regulatory family.</text>
</comment>
<dbReference type="PROSITE" id="PS50931">
    <property type="entry name" value="HTH_LYSR"/>
    <property type="match status" value="1"/>
</dbReference>
<dbReference type="SUPFAM" id="SSF53850">
    <property type="entry name" value="Periplasmic binding protein-like II"/>
    <property type="match status" value="1"/>
</dbReference>
<evidence type="ECO:0000259" key="5">
    <source>
        <dbReference type="PROSITE" id="PS50931"/>
    </source>
</evidence>
<accession>A0A2K2G4Y9</accession>
<dbReference type="Gene3D" id="1.10.10.10">
    <property type="entry name" value="Winged helix-like DNA-binding domain superfamily/Winged helix DNA-binding domain"/>
    <property type="match status" value="1"/>
</dbReference>
<dbReference type="PANTHER" id="PTHR30346:SF0">
    <property type="entry name" value="HCA OPERON TRANSCRIPTIONAL ACTIVATOR HCAR"/>
    <property type="match status" value="1"/>
</dbReference>
<dbReference type="OrthoDB" id="7216893at2"/>
<evidence type="ECO:0000256" key="4">
    <source>
        <dbReference type="ARBA" id="ARBA00023163"/>
    </source>
</evidence>
<dbReference type="Gene3D" id="3.40.190.10">
    <property type="entry name" value="Periplasmic binding protein-like II"/>
    <property type="match status" value="2"/>
</dbReference>
<dbReference type="GO" id="GO:0003677">
    <property type="term" value="F:DNA binding"/>
    <property type="evidence" value="ECO:0007669"/>
    <property type="project" value="UniProtKB-KW"/>
</dbReference>
<evidence type="ECO:0000256" key="2">
    <source>
        <dbReference type="ARBA" id="ARBA00023015"/>
    </source>
</evidence>
<keyword evidence="2" id="KW-0805">Transcription regulation</keyword>
<evidence type="ECO:0000256" key="1">
    <source>
        <dbReference type="ARBA" id="ARBA00009437"/>
    </source>
</evidence>
<dbReference type="RefSeq" id="WP_103094808.1">
    <property type="nucleotide sequence ID" value="NZ_LYMM01000014.1"/>
</dbReference>
<evidence type="ECO:0000313" key="7">
    <source>
        <dbReference type="Proteomes" id="UP000236327"/>
    </source>
</evidence>
<reference evidence="6 7" key="1">
    <citation type="submission" date="2016-05" db="EMBL/GenBank/DDBJ databases">
        <title>Complete genome sequence of Novosphingobium guangzhouense SA925(T).</title>
        <authorList>
            <person name="Sha S."/>
        </authorList>
    </citation>
    <scope>NUCLEOTIDE SEQUENCE [LARGE SCALE GENOMIC DNA]</scope>
    <source>
        <strain evidence="6 7">SA925</strain>
    </source>
</reference>
<gene>
    <name evidence="6" type="ORF">A8V01_13690</name>
</gene>
<keyword evidence="4" id="KW-0804">Transcription</keyword>